<accession>A0ACC0AQU2</accession>
<dbReference type="EMBL" id="CM044705">
    <property type="protein sequence ID" value="KAI5663343.1"/>
    <property type="molecule type" value="Genomic_DNA"/>
</dbReference>
<reference evidence="2" key="1">
    <citation type="journal article" date="2023" name="Nat. Plants">
        <title>Single-cell RNA sequencing provides a high-resolution roadmap for understanding the multicellular compartmentation of specialized metabolism.</title>
        <authorList>
            <person name="Sun S."/>
            <person name="Shen X."/>
            <person name="Li Y."/>
            <person name="Li Y."/>
            <person name="Wang S."/>
            <person name="Li R."/>
            <person name="Zhang H."/>
            <person name="Shen G."/>
            <person name="Guo B."/>
            <person name="Wei J."/>
            <person name="Xu J."/>
            <person name="St-Pierre B."/>
            <person name="Chen S."/>
            <person name="Sun C."/>
        </authorList>
    </citation>
    <scope>NUCLEOTIDE SEQUENCE [LARGE SCALE GENOMIC DNA]</scope>
</reference>
<gene>
    <name evidence="1" type="ORF">M9H77_22666</name>
</gene>
<sequence>MIILAKETVPVSIQTADLEGIAAAAIQVMRAILTSAQAAKVRSLTVHHINECADLDNSPCEKVCINTPGSYICSCPEGYYGDGRKDSKGCIPSNKEFPVIKLSLEQGEIFFSEKMKTLTKPDVFLFGSLMPSENTPLEPVFGFGLLSLLVGMTWLYFSIKKRKLIKLKEKFFHHNGGFLLKQQISSNEGGIESTKIFTAEELEKATNNYADDRILGRGGYGTVYKGILPDKQVVAIKKSRIMDESQIERFINELLLGCCLEAEVPLLVYEYVSNGTLFHHIHNTAEAAGALAYLHSAASKPIIYRDVKSANILLDEYYTAKISDFGASRLVPAGSNSSHNTGSRDTGIFGSRILPYKPLLTGKKPISTERSQEQKNLATYFIMTMKKNRWFQILELRVVREGTLEQLQAAAELVKRCLHFNGEDRPTMKEVAMELEG</sequence>
<keyword evidence="2" id="KW-1185">Reference proteome</keyword>
<protein>
    <submittedName>
        <fullName evidence="1">Uncharacterized protein</fullName>
    </submittedName>
</protein>
<proteinExistence type="predicted"/>
<name>A0ACC0AQU2_CATRO</name>
<dbReference type="Proteomes" id="UP001060085">
    <property type="component" value="Linkage Group LG05"/>
</dbReference>
<evidence type="ECO:0000313" key="1">
    <source>
        <dbReference type="EMBL" id="KAI5663343.1"/>
    </source>
</evidence>
<comment type="caution">
    <text evidence="1">The sequence shown here is derived from an EMBL/GenBank/DDBJ whole genome shotgun (WGS) entry which is preliminary data.</text>
</comment>
<organism evidence="1 2">
    <name type="scientific">Catharanthus roseus</name>
    <name type="common">Madagascar periwinkle</name>
    <name type="synonym">Vinca rosea</name>
    <dbReference type="NCBI Taxonomy" id="4058"/>
    <lineage>
        <taxon>Eukaryota</taxon>
        <taxon>Viridiplantae</taxon>
        <taxon>Streptophyta</taxon>
        <taxon>Embryophyta</taxon>
        <taxon>Tracheophyta</taxon>
        <taxon>Spermatophyta</taxon>
        <taxon>Magnoliopsida</taxon>
        <taxon>eudicotyledons</taxon>
        <taxon>Gunneridae</taxon>
        <taxon>Pentapetalae</taxon>
        <taxon>asterids</taxon>
        <taxon>lamiids</taxon>
        <taxon>Gentianales</taxon>
        <taxon>Apocynaceae</taxon>
        <taxon>Rauvolfioideae</taxon>
        <taxon>Vinceae</taxon>
        <taxon>Catharanthinae</taxon>
        <taxon>Catharanthus</taxon>
    </lineage>
</organism>
<evidence type="ECO:0000313" key="2">
    <source>
        <dbReference type="Proteomes" id="UP001060085"/>
    </source>
</evidence>